<keyword evidence="2" id="KW-0812">Transmembrane</keyword>
<gene>
    <name evidence="3" type="ORF">J40TS1_23840</name>
</gene>
<feature type="compositionally biased region" description="Polar residues" evidence="1">
    <location>
        <begin position="192"/>
        <end position="204"/>
    </location>
</feature>
<protein>
    <recommendedName>
        <fullName evidence="5">Extracellular solute-binding protein</fullName>
    </recommendedName>
</protein>
<evidence type="ECO:0000256" key="1">
    <source>
        <dbReference type="SAM" id="MobiDB-lite"/>
    </source>
</evidence>
<dbReference type="AlphaFoldDB" id="A0A919YLQ8"/>
<keyword evidence="2" id="KW-1133">Transmembrane helix</keyword>
<name>A0A919YLQ8_9BACL</name>
<dbReference type="SUPFAM" id="SSF53850">
    <property type="entry name" value="Periplasmic binding protein-like II"/>
    <property type="match status" value="1"/>
</dbReference>
<evidence type="ECO:0000313" key="4">
    <source>
        <dbReference type="Proteomes" id="UP000683139"/>
    </source>
</evidence>
<dbReference type="RefSeq" id="WP_213515307.1">
    <property type="nucleotide sequence ID" value="NZ_BOSE01000004.1"/>
</dbReference>
<feature type="region of interest" description="Disordered" evidence="1">
    <location>
        <begin position="186"/>
        <end position="226"/>
    </location>
</feature>
<evidence type="ECO:0000256" key="2">
    <source>
        <dbReference type="SAM" id="Phobius"/>
    </source>
</evidence>
<evidence type="ECO:0000313" key="3">
    <source>
        <dbReference type="EMBL" id="GIP16742.1"/>
    </source>
</evidence>
<feature type="transmembrane region" description="Helical" evidence="2">
    <location>
        <begin position="7"/>
        <end position="24"/>
    </location>
</feature>
<feature type="compositionally biased region" description="Low complexity" evidence="1">
    <location>
        <begin position="205"/>
        <end position="226"/>
    </location>
</feature>
<dbReference type="Proteomes" id="UP000683139">
    <property type="component" value="Unassembled WGS sequence"/>
</dbReference>
<evidence type="ECO:0008006" key="5">
    <source>
        <dbReference type="Google" id="ProtNLM"/>
    </source>
</evidence>
<accession>A0A919YLQ8</accession>
<organism evidence="3 4">
    <name type="scientific">Paenibacillus montaniterrae</name>
    <dbReference type="NCBI Taxonomy" id="429341"/>
    <lineage>
        <taxon>Bacteria</taxon>
        <taxon>Bacillati</taxon>
        <taxon>Bacillota</taxon>
        <taxon>Bacilli</taxon>
        <taxon>Bacillales</taxon>
        <taxon>Paenibacillaceae</taxon>
        <taxon>Paenibacillus</taxon>
    </lineage>
</organism>
<dbReference type="Gene3D" id="3.40.190.10">
    <property type="entry name" value="Periplasmic binding protein-like II"/>
    <property type="match status" value="1"/>
</dbReference>
<keyword evidence="4" id="KW-1185">Reference proteome</keyword>
<dbReference type="EMBL" id="BOSE01000004">
    <property type="protein sequence ID" value="GIP16742.1"/>
    <property type="molecule type" value="Genomic_DNA"/>
</dbReference>
<proteinExistence type="predicted"/>
<keyword evidence="2" id="KW-0472">Membrane</keyword>
<reference evidence="3" key="1">
    <citation type="submission" date="2021-03" db="EMBL/GenBank/DDBJ databases">
        <title>Antimicrobial resistance genes in bacteria isolated from Japanese honey, and their potential for conferring macrolide and lincosamide resistance in the American foulbrood pathogen Paenibacillus larvae.</title>
        <authorList>
            <person name="Okamoto M."/>
            <person name="Kumagai M."/>
            <person name="Kanamori H."/>
            <person name="Takamatsu D."/>
        </authorList>
    </citation>
    <scope>NUCLEOTIDE SEQUENCE</scope>
    <source>
        <strain evidence="3">J40TS1</strain>
    </source>
</reference>
<comment type="caution">
    <text evidence="3">The sequence shown here is derived from an EMBL/GenBank/DDBJ whole genome shotgun (WGS) entry which is preliminary data.</text>
</comment>
<sequence>MFTRKTIPFIVGSILLVAVAFLFLTDELDWTYVSDLYKDEPAVVVVPEEEPVQNVKLEVAVNLDAQQYDELISLAEQVHESYPQLDVRITNYFEEGLSYEDWETRARLGELGDIQLVQNEWVVPLAIQGLYQPVDRLMNNDVLSDQLPGIVDALKWNGYIWAVPYETNPYLLFVHQQAAAMLEDGEPAATDPPQQAQNSTGQQQESSSEANGAANEANSGDSSESEANQASYLLNWSFKQWLERYEQADDFAGPLLNIDPEQLTSALVWLALWHNANDEPMKLAELSEQQLEMLHYLTEHTANIEPSLKLSESESAAQRPFLYLTTAKNYFSQRALIEQNYEQKLLIAPLPWMNGKSFMLSASTSAGVKAEAAMQWLEVVNRFQPQDTIIHRKQYSAYSSDSVQIKLGTQLQQKLLNRQLFEVDPKWVIRYEQLQQQWKKASTIEQKLGIFQQ</sequence>